<dbReference type="EMBL" id="JACVVK020000486">
    <property type="protein sequence ID" value="KAK7471593.1"/>
    <property type="molecule type" value="Genomic_DNA"/>
</dbReference>
<dbReference type="SUPFAM" id="SSF49842">
    <property type="entry name" value="TNF-like"/>
    <property type="match status" value="1"/>
</dbReference>
<evidence type="ECO:0000256" key="1">
    <source>
        <dbReference type="SAM" id="SignalP"/>
    </source>
</evidence>
<evidence type="ECO:0000313" key="3">
    <source>
        <dbReference type="Proteomes" id="UP001519460"/>
    </source>
</evidence>
<feature type="chain" id="PRO_5044893983" evidence="1">
    <location>
        <begin position="23"/>
        <end position="181"/>
    </location>
</feature>
<name>A0ABD0JDT7_9CAEN</name>
<organism evidence="2 3">
    <name type="scientific">Batillaria attramentaria</name>
    <dbReference type="NCBI Taxonomy" id="370345"/>
    <lineage>
        <taxon>Eukaryota</taxon>
        <taxon>Metazoa</taxon>
        <taxon>Spiralia</taxon>
        <taxon>Lophotrochozoa</taxon>
        <taxon>Mollusca</taxon>
        <taxon>Gastropoda</taxon>
        <taxon>Caenogastropoda</taxon>
        <taxon>Sorbeoconcha</taxon>
        <taxon>Cerithioidea</taxon>
        <taxon>Batillariidae</taxon>
        <taxon>Batillaria</taxon>
    </lineage>
</organism>
<evidence type="ECO:0000313" key="2">
    <source>
        <dbReference type="EMBL" id="KAK7471593.1"/>
    </source>
</evidence>
<dbReference type="AlphaFoldDB" id="A0ABD0JDT7"/>
<sequence length="181" mass="19831">MESKLVWTTGFLLLVSFGILQAESKTTTELSERLDAARDRRANDVSPVEVVQQQHTERLQTLEAEVAAMKEKLDHLTTPLLFTATTGPTKHYAHGQIILFPRIVENVGDIPDDADDINDNLFVNVMVNSVAKITAYAFHGVPSSGAGALTLEQGDRVWVQTANGDRDVEPGTLFSIVRISS</sequence>
<proteinExistence type="predicted"/>
<dbReference type="InterPro" id="IPR008983">
    <property type="entry name" value="Tumour_necrosis_fac-like_dom"/>
</dbReference>
<keyword evidence="1" id="KW-0732">Signal</keyword>
<dbReference type="Proteomes" id="UP001519460">
    <property type="component" value="Unassembled WGS sequence"/>
</dbReference>
<feature type="signal peptide" evidence="1">
    <location>
        <begin position="1"/>
        <end position="22"/>
    </location>
</feature>
<reference evidence="2 3" key="1">
    <citation type="journal article" date="2023" name="Sci. Data">
        <title>Genome assembly of the Korean intertidal mud-creeper Batillaria attramentaria.</title>
        <authorList>
            <person name="Patra A.K."/>
            <person name="Ho P.T."/>
            <person name="Jun S."/>
            <person name="Lee S.J."/>
            <person name="Kim Y."/>
            <person name="Won Y.J."/>
        </authorList>
    </citation>
    <scope>NUCLEOTIDE SEQUENCE [LARGE SCALE GENOMIC DNA]</scope>
    <source>
        <strain evidence="2">Wonlab-2016</strain>
    </source>
</reference>
<gene>
    <name evidence="2" type="ORF">BaRGS_00035756</name>
</gene>
<accession>A0ABD0JDT7</accession>
<protein>
    <submittedName>
        <fullName evidence="2">Uncharacterized protein</fullName>
    </submittedName>
</protein>
<keyword evidence="3" id="KW-1185">Reference proteome</keyword>
<comment type="caution">
    <text evidence="2">The sequence shown here is derived from an EMBL/GenBank/DDBJ whole genome shotgun (WGS) entry which is preliminary data.</text>
</comment>